<sequence>MSYPEARYVGDVGEVSAVYRPADTEPELVSPQGTRTHYLATGRPAGRGAGAVTDGEFGLYHVIDLAPGAGTGTHFHKTMSESFFVTAGTLRLFDGERWIEGTKGDFLYVPAGGLHSFYNESDEPASFLMLFAPGAPREGYFEDVGKFVGLPAEERDKFFVEHDSYFVDLRQGPRPGGSETPES</sequence>
<organism evidence="2 3">
    <name type="scientific">Actinomadura rubrisoli</name>
    <dbReference type="NCBI Taxonomy" id="2530368"/>
    <lineage>
        <taxon>Bacteria</taxon>
        <taxon>Bacillati</taxon>
        <taxon>Actinomycetota</taxon>
        <taxon>Actinomycetes</taxon>
        <taxon>Streptosporangiales</taxon>
        <taxon>Thermomonosporaceae</taxon>
        <taxon>Actinomadura</taxon>
    </lineage>
</organism>
<feature type="domain" description="Cupin type-2" evidence="1">
    <location>
        <begin position="62"/>
        <end position="131"/>
    </location>
</feature>
<dbReference type="InterPro" id="IPR013096">
    <property type="entry name" value="Cupin_2"/>
</dbReference>
<dbReference type="InterPro" id="IPR053146">
    <property type="entry name" value="QDO-like"/>
</dbReference>
<dbReference type="OrthoDB" id="5243731at2"/>
<gene>
    <name evidence="2" type="ORF">E1298_09515</name>
</gene>
<dbReference type="EMBL" id="SMKU01000031">
    <property type="protein sequence ID" value="TDD93449.1"/>
    <property type="molecule type" value="Genomic_DNA"/>
</dbReference>
<dbReference type="Gene3D" id="2.60.120.10">
    <property type="entry name" value="Jelly Rolls"/>
    <property type="match status" value="1"/>
</dbReference>
<name>A0A4R5C4C7_9ACTN</name>
<reference evidence="2 3" key="1">
    <citation type="submission" date="2019-03" db="EMBL/GenBank/DDBJ databases">
        <title>Draft genome sequences of novel Actinobacteria.</title>
        <authorList>
            <person name="Sahin N."/>
            <person name="Ay H."/>
            <person name="Saygin H."/>
        </authorList>
    </citation>
    <scope>NUCLEOTIDE SEQUENCE [LARGE SCALE GENOMIC DNA]</scope>
    <source>
        <strain evidence="2 3">H3C3</strain>
    </source>
</reference>
<dbReference type="SUPFAM" id="SSF51182">
    <property type="entry name" value="RmlC-like cupins"/>
    <property type="match status" value="1"/>
</dbReference>
<dbReference type="PANTHER" id="PTHR36440">
    <property type="entry name" value="PUTATIVE (AFU_ORTHOLOGUE AFUA_8G07350)-RELATED"/>
    <property type="match status" value="1"/>
</dbReference>
<evidence type="ECO:0000313" key="3">
    <source>
        <dbReference type="Proteomes" id="UP000294513"/>
    </source>
</evidence>
<keyword evidence="3" id="KW-1185">Reference proteome</keyword>
<evidence type="ECO:0000259" key="1">
    <source>
        <dbReference type="Pfam" id="PF07883"/>
    </source>
</evidence>
<accession>A0A4R5C4C7</accession>
<dbReference type="PANTHER" id="PTHR36440:SF1">
    <property type="entry name" value="PUTATIVE (AFU_ORTHOLOGUE AFUA_8G07350)-RELATED"/>
    <property type="match status" value="1"/>
</dbReference>
<comment type="caution">
    <text evidence="2">The sequence shown here is derived from an EMBL/GenBank/DDBJ whole genome shotgun (WGS) entry which is preliminary data.</text>
</comment>
<dbReference type="InterPro" id="IPR014710">
    <property type="entry name" value="RmlC-like_jellyroll"/>
</dbReference>
<protein>
    <submittedName>
        <fullName evidence="2">Cupin domain-containing protein</fullName>
    </submittedName>
</protein>
<proteinExistence type="predicted"/>
<dbReference type="AlphaFoldDB" id="A0A4R5C4C7"/>
<dbReference type="InterPro" id="IPR011051">
    <property type="entry name" value="RmlC_Cupin_sf"/>
</dbReference>
<dbReference type="RefSeq" id="WP_131891272.1">
    <property type="nucleotide sequence ID" value="NZ_SMKU01000031.1"/>
</dbReference>
<dbReference type="Proteomes" id="UP000294513">
    <property type="component" value="Unassembled WGS sequence"/>
</dbReference>
<dbReference type="CDD" id="cd02208">
    <property type="entry name" value="cupin_RmlC-like"/>
    <property type="match status" value="1"/>
</dbReference>
<evidence type="ECO:0000313" key="2">
    <source>
        <dbReference type="EMBL" id="TDD93449.1"/>
    </source>
</evidence>
<dbReference type="Pfam" id="PF07883">
    <property type="entry name" value="Cupin_2"/>
    <property type="match status" value="1"/>
</dbReference>